<protein>
    <submittedName>
        <fullName evidence="2">Uncharacterized protein</fullName>
    </submittedName>
</protein>
<feature type="transmembrane region" description="Helical" evidence="1">
    <location>
        <begin position="175"/>
        <end position="197"/>
    </location>
</feature>
<name>A0A1G2DZ99_9BACT</name>
<organism evidence="2 3">
    <name type="scientific">Candidatus Nealsonbacteria bacterium RBG_13_38_11</name>
    <dbReference type="NCBI Taxonomy" id="1801662"/>
    <lineage>
        <taxon>Bacteria</taxon>
        <taxon>Candidatus Nealsoniibacteriota</taxon>
    </lineage>
</organism>
<reference evidence="2 3" key="1">
    <citation type="journal article" date="2016" name="Nat. Commun.">
        <title>Thousands of microbial genomes shed light on interconnected biogeochemical processes in an aquifer system.</title>
        <authorList>
            <person name="Anantharaman K."/>
            <person name="Brown C.T."/>
            <person name="Hug L.A."/>
            <person name="Sharon I."/>
            <person name="Castelle C.J."/>
            <person name="Probst A.J."/>
            <person name="Thomas B.C."/>
            <person name="Singh A."/>
            <person name="Wilkins M.J."/>
            <person name="Karaoz U."/>
            <person name="Brodie E.L."/>
            <person name="Williams K.H."/>
            <person name="Hubbard S.S."/>
            <person name="Banfield J.F."/>
        </authorList>
    </citation>
    <scope>NUCLEOTIDE SEQUENCE [LARGE SCALE GENOMIC DNA]</scope>
</reference>
<keyword evidence="1" id="KW-0812">Transmembrane</keyword>
<comment type="caution">
    <text evidence="2">The sequence shown here is derived from an EMBL/GenBank/DDBJ whole genome shotgun (WGS) entry which is preliminary data.</text>
</comment>
<sequence length="214" mass="24315">MNVFKVMDEVKGKLFCLFLAITIAVSLGLMWGNYSVKTQEVPVRNEIERAIAVERLDNIVSFKEMKRVMFGGAGAGGLGAGTSQVVTESTEQFLAFIPGNEPVYVAFQKPINAEGDVDQCTIKKVYWAFIENRSGVWVYEDVYNYQEGSLTFKVKEYDDQKVVFVYDPIEENAGYMLWSFFGIVLFGVFLGSGFHKLMPDIRHARRRWSSPTKR</sequence>
<dbReference type="AlphaFoldDB" id="A0A1G2DZ99"/>
<feature type="transmembrane region" description="Helical" evidence="1">
    <location>
        <begin position="12"/>
        <end position="32"/>
    </location>
</feature>
<keyword evidence="1" id="KW-0472">Membrane</keyword>
<evidence type="ECO:0000256" key="1">
    <source>
        <dbReference type="SAM" id="Phobius"/>
    </source>
</evidence>
<evidence type="ECO:0000313" key="3">
    <source>
        <dbReference type="Proteomes" id="UP000176662"/>
    </source>
</evidence>
<proteinExistence type="predicted"/>
<dbReference type="EMBL" id="MHLX01000041">
    <property type="protein sequence ID" value="OGZ18371.1"/>
    <property type="molecule type" value="Genomic_DNA"/>
</dbReference>
<accession>A0A1G2DZ99</accession>
<evidence type="ECO:0000313" key="2">
    <source>
        <dbReference type="EMBL" id="OGZ18371.1"/>
    </source>
</evidence>
<keyword evidence="1" id="KW-1133">Transmembrane helix</keyword>
<gene>
    <name evidence="2" type="ORF">A2Z68_02260</name>
</gene>
<dbReference type="Proteomes" id="UP000176662">
    <property type="component" value="Unassembled WGS sequence"/>
</dbReference>